<feature type="non-terminal residue" evidence="1">
    <location>
        <position position="1"/>
    </location>
</feature>
<accession>A0A067SFI9</accession>
<name>A0A067SFI9_GALM3</name>
<evidence type="ECO:0000313" key="1">
    <source>
        <dbReference type="EMBL" id="KDR69676.1"/>
    </source>
</evidence>
<evidence type="ECO:0000313" key="2">
    <source>
        <dbReference type="Proteomes" id="UP000027222"/>
    </source>
</evidence>
<dbReference type="OrthoDB" id="3687641at2759"/>
<dbReference type="STRING" id="685588.A0A067SFI9"/>
<dbReference type="Proteomes" id="UP000027222">
    <property type="component" value="Unassembled WGS sequence"/>
</dbReference>
<reference evidence="2" key="1">
    <citation type="journal article" date="2014" name="Proc. Natl. Acad. Sci. U.S.A.">
        <title>Extensive sampling of basidiomycete genomes demonstrates inadequacy of the white-rot/brown-rot paradigm for wood decay fungi.</title>
        <authorList>
            <person name="Riley R."/>
            <person name="Salamov A.A."/>
            <person name="Brown D.W."/>
            <person name="Nagy L.G."/>
            <person name="Floudas D."/>
            <person name="Held B.W."/>
            <person name="Levasseur A."/>
            <person name="Lombard V."/>
            <person name="Morin E."/>
            <person name="Otillar R."/>
            <person name="Lindquist E.A."/>
            <person name="Sun H."/>
            <person name="LaButti K.M."/>
            <person name="Schmutz J."/>
            <person name="Jabbour D."/>
            <person name="Luo H."/>
            <person name="Baker S.E."/>
            <person name="Pisabarro A.G."/>
            <person name="Walton J.D."/>
            <person name="Blanchette R.A."/>
            <person name="Henrissat B."/>
            <person name="Martin F."/>
            <person name="Cullen D."/>
            <person name="Hibbett D.S."/>
            <person name="Grigoriev I.V."/>
        </authorList>
    </citation>
    <scope>NUCLEOTIDE SEQUENCE [LARGE SCALE GENOMIC DNA]</scope>
    <source>
        <strain evidence="2">CBS 339.88</strain>
    </source>
</reference>
<gene>
    <name evidence="1" type="ORF">GALMADRAFT_77275</name>
</gene>
<dbReference type="EMBL" id="KL142401">
    <property type="protein sequence ID" value="KDR69676.1"/>
    <property type="molecule type" value="Genomic_DNA"/>
</dbReference>
<keyword evidence="2" id="KW-1185">Reference proteome</keyword>
<protein>
    <submittedName>
        <fullName evidence="1">Uncharacterized protein</fullName>
    </submittedName>
</protein>
<sequence>AMEMYDSAYFGLDADGTNDWAHSFPLGGHLVKLTKDEIFPNGTVNTPPKNLYSVTLFHQLRCLEIYHQEYLARIQGQSVKDFGARSSRIYTTVCRDWTQVYREAEKNFKWSGSFGET</sequence>
<dbReference type="AlphaFoldDB" id="A0A067SFI9"/>
<dbReference type="HOGENOM" id="CLU_042941_8_3_1"/>
<proteinExistence type="predicted"/>
<organism evidence="1 2">
    <name type="scientific">Galerina marginata (strain CBS 339.88)</name>
    <dbReference type="NCBI Taxonomy" id="685588"/>
    <lineage>
        <taxon>Eukaryota</taxon>
        <taxon>Fungi</taxon>
        <taxon>Dikarya</taxon>
        <taxon>Basidiomycota</taxon>
        <taxon>Agaricomycotina</taxon>
        <taxon>Agaricomycetes</taxon>
        <taxon>Agaricomycetidae</taxon>
        <taxon>Agaricales</taxon>
        <taxon>Agaricineae</taxon>
        <taxon>Strophariaceae</taxon>
        <taxon>Galerina</taxon>
    </lineage>
</organism>